<evidence type="ECO:0000256" key="2">
    <source>
        <dbReference type="ARBA" id="ARBA00004648"/>
    </source>
</evidence>
<evidence type="ECO:0000313" key="21">
    <source>
        <dbReference type="Proteomes" id="UP000095751"/>
    </source>
</evidence>
<evidence type="ECO:0000256" key="18">
    <source>
        <dbReference type="ARBA" id="ARBA00042865"/>
    </source>
</evidence>
<dbReference type="PANTHER" id="PTHR46025:SF3">
    <property type="entry name" value="XYLOSYLTRANSFERASE OXT"/>
    <property type="match status" value="1"/>
</dbReference>
<evidence type="ECO:0000313" key="20">
    <source>
        <dbReference type="EMBL" id="OEU15644.1"/>
    </source>
</evidence>
<dbReference type="GO" id="GO:0005789">
    <property type="term" value="C:endoplasmic reticulum membrane"/>
    <property type="evidence" value="ECO:0007669"/>
    <property type="project" value="UniProtKB-SubCell"/>
</dbReference>
<keyword evidence="7" id="KW-0328">Glycosyltransferase</keyword>
<dbReference type="Proteomes" id="UP000095751">
    <property type="component" value="Unassembled WGS sequence"/>
</dbReference>
<feature type="non-terminal residue" evidence="20">
    <location>
        <position position="1"/>
    </location>
</feature>
<keyword evidence="14" id="KW-0333">Golgi apparatus</keyword>
<evidence type="ECO:0000256" key="9">
    <source>
        <dbReference type="ARBA" id="ARBA00022692"/>
    </source>
</evidence>
<evidence type="ECO:0000256" key="3">
    <source>
        <dbReference type="ARBA" id="ARBA00004840"/>
    </source>
</evidence>
<comment type="subcellular location">
    <subcellularLocation>
        <location evidence="2">Endoplasmic reticulum membrane</location>
        <topology evidence="2">Single-pass type II membrane protein</topology>
    </subcellularLocation>
    <subcellularLocation>
        <location evidence="1">Golgi apparatus membrane</location>
        <topology evidence="1">Single-pass type II membrane protein</topology>
    </subcellularLocation>
</comment>
<dbReference type="InParanoid" id="A0A1E7FBY1"/>
<dbReference type="InterPro" id="IPR043538">
    <property type="entry name" value="XYLT"/>
</dbReference>
<evidence type="ECO:0000256" key="4">
    <source>
        <dbReference type="ARBA" id="ARBA00005093"/>
    </source>
</evidence>
<name>A0A1E7FBY1_9STRA</name>
<keyword evidence="17" id="KW-0325">Glycoprotein</keyword>
<evidence type="ECO:0000256" key="5">
    <source>
        <dbReference type="ARBA" id="ARBA00010195"/>
    </source>
</evidence>
<dbReference type="GO" id="GO:0015012">
    <property type="term" value="P:heparan sulfate proteoglycan biosynthetic process"/>
    <property type="evidence" value="ECO:0007669"/>
    <property type="project" value="UniProtKB-UniPathway"/>
</dbReference>
<dbReference type="GO" id="GO:0050650">
    <property type="term" value="P:chondroitin sulfate proteoglycan biosynthetic process"/>
    <property type="evidence" value="ECO:0007669"/>
    <property type="project" value="TreeGrafter"/>
</dbReference>
<dbReference type="Pfam" id="PF02485">
    <property type="entry name" value="Branch"/>
    <property type="match status" value="1"/>
</dbReference>
<keyword evidence="10" id="KW-0479">Metal-binding</keyword>
<dbReference type="GO" id="GO:0046872">
    <property type="term" value="F:metal ion binding"/>
    <property type="evidence" value="ECO:0007669"/>
    <property type="project" value="UniProtKB-KW"/>
</dbReference>
<comment type="pathway">
    <text evidence="4">Glycan metabolism; heparan sulfate biosynthesis.</text>
</comment>
<protein>
    <recommendedName>
        <fullName evidence="6">protein xylosyltransferase</fullName>
        <ecNumber evidence="6">2.4.2.26</ecNumber>
    </recommendedName>
    <alternativeName>
        <fullName evidence="18">Peptide O-xylosyltransferase</fullName>
    </alternativeName>
</protein>
<evidence type="ECO:0000256" key="8">
    <source>
        <dbReference type="ARBA" id="ARBA00022679"/>
    </source>
</evidence>
<evidence type="ECO:0000256" key="19">
    <source>
        <dbReference type="ARBA" id="ARBA00047847"/>
    </source>
</evidence>
<evidence type="ECO:0000256" key="1">
    <source>
        <dbReference type="ARBA" id="ARBA00004323"/>
    </source>
</evidence>
<keyword evidence="15" id="KW-0472">Membrane</keyword>
<feature type="non-terminal residue" evidence="20">
    <location>
        <position position="148"/>
    </location>
</feature>
<dbReference type="AlphaFoldDB" id="A0A1E7FBY1"/>
<proteinExistence type="inferred from homology"/>
<dbReference type="OrthoDB" id="2019572at2759"/>
<dbReference type="UniPathway" id="UPA00755"/>
<gene>
    <name evidence="20" type="ORF">FRACYDRAFT_163496</name>
</gene>
<dbReference type="EC" id="2.4.2.26" evidence="6"/>
<comment type="similarity">
    <text evidence="5">Belongs to the glycosyltransferase 14 family. XylT subfamily.</text>
</comment>
<evidence type="ECO:0000256" key="14">
    <source>
        <dbReference type="ARBA" id="ARBA00023034"/>
    </source>
</evidence>
<dbReference type="GO" id="GO:0000139">
    <property type="term" value="C:Golgi membrane"/>
    <property type="evidence" value="ECO:0007669"/>
    <property type="project" value="UniProtKB-SubCell"/>
</dbReference>
<evidence type="ECO:0000256" key="7">
    <source>
        <dbReference type="ARBA" id="ARBA00022676"/>
    </source>
</evidence>
<evidence type="ECO:0000256" key="10">
    <source>
        <dbReference type="ARBA" id="ARBA00022723"/>
    </source>
</evidence>
<comment type="catalytic activity">
    <reaction evidence="19">
        <text>UDP-alpha-D-xylose + L-seryl-[protein] = 3-O-(beta-D-xylosyl)-L-seryl-[protein] + UDP + H(+)</text>
        <dbReference type="Rhea" id="RHEA:50192"/>
        <dbReference type="Rhea" id="RHEA-COMP:9863"/>
        <dbReference type="Rhea" id="RHEA-COMP:12567"/>
        <dbReference type="ChEBI" id="CHEBI:15378"/>
        <dbReference type="ChEBI" id="CHEBI:29999"/>
        <dbReference type="ChEBI" id="CHEBI:57632"/>
        <dbReference type="ChEBI" id="CHEBI:58223"/>
        <dbReference type="ChEBI" id="CHEBI:132085"/>
        <dbReference type="EC" id="2.4.2.26"/>
    </reaction>
</comment>
<keyword evidence="11" id="KW-0256">Endoplasmic reticulum</keyword>
<reference evidence="20 21" key="1">
    <citation type="submission" date="2016-09" db="EMBL/GenBank/DDBJ databases">
        <title>Extensive genetic diversity and differential bi-allelic expression allows diatom success in the polar Southern Ocean.</title>
        <authorList>
            <consortium name="DOE Joint Genome Institute"/>
            <person name="Mock T."/>
            <person name="Otillar R.P."/>
            <person name="Strauss J."/>
            <person name="Dupont C."/>
            <person name="Frickenhaus S."/>
            <person name="Maumus F."/>
            <person name="Mcmullan M."/>
            <person name="Sanges R."/>
            <person name="Schmutz J."/>
            <person name="Toseland A."/>
            <person name="Valas R."/>
            <person name="Veluchamy A."/>
            <person name="Ward B.J."/>
            <person name="Allen A."/>
            <person name="Barry K."/>
            <person name="Falciatore A."/>
            <person name="Ferrante M."/>
            <person name="Fortunato A.E."/>
            <person name="Gloeckner G."/>
            <person name="Gruber A."/>
            <person name="Hipkin R."/>
            <person name="Janech M."/>
            <person name="Kroth P."/>
            <person name="Leese F."/>
            <person name="Lindquist E."/>
            <person name="Lyon B.R."/>
            <person name="Martin J."/>
            <person name="Mayer C."/>
            <person name="Parker M."/>
            <person name="Quesneville H."/>
            <person name="Raymond J."/>
            <person name="Uhlig C."/>
            <person name="Valentin K.U."/>
            <person name="Worden A.Z."/>
            <person name="Armbrust E.V."/>
            <person name="Bowler C."/>
            <person name="Green B."/>
            <person name="Moulton V."/>
            <person name="Van Oosterhout C."/>
            <person name="Grigoriev I."/>
        </authorList>
    </citation>
    <scope>NUCLEOTIDE SEQUENCE [LARGE SCALE GENOMIC DNA]</scope>
    <source>
        <strain evidence="20 21">CCMP1102</strain>
    </source>
</reference>
<dbReference type="UniPathway" id="UPA00756"/>
<evidence type="ECO:0000256" key="15">
    <source>
        <dbReference type="ARBA" id="ARBA00023136"/>
    </source>
</evidence>
<evidence type="ECO:0000256" key="6">
    <source>
        <dbReference type="ARBA" id="ARBA00011972"/>
    </source>
</evidence>
<sequence length="148" mass="17661">YVECDDQLHRIHRLPVITKELNNADFYTSSQWFIISKDFAHYLANPQEEEGIFLRQYLDYISKAVVADENFFGTVLRNTHFCNKHHNWNFLHLMFDQWENEQDLDKRDQRKCMMPDPNHCGRSPTTLGLDYLDVLELSGDLFARKFVD</sequence>
<keyword evidence="9" id="KW-0812">Transmembrane</keyword>
<dbReference type="InterPro" id="IPR003406">
    <property type="entry name" value="Glyco_trans_14"/>
</dbReference>
<comment type="pathway">
    <text evidence="3">Glycan metabolism; chondroitin sulfate biosynthesis.</text>
</comment>
<keyword evidence="13" id="KW-1133">Transmembrane helix</keyword>
<keyword evidence="16" id="KW-1015">Disulfide bond</keyword>
<evidence type="ECO:0000256" key="12">
    <source>
        <dbReference type="ARBA" id="ARBA00022968"/>
    </source>
</evidence>
<organism evidence="20 21">
    <name type="scientific">Fragilariopsis cylindrus CCMP1102</name>
    <dbReference type="NCBI Taxonomy" id="635003"/>
    <lineage>
        <taxon>Eukaryota</taxon>
        <taxon>Sar</taxon>
        <taxon>Stramenopiles</taxon>
        <taxon>Ochrophyta</taxon>
        <taxon>Bacillariophyta</taxon>
        <taxon>Bacillariophyceae</taxon>
        <taxon>Bacillariophycidae</taxon>
        <taxon>Bacillariales</taxon>
        <taxon>Bacillariaceae</taxon>
        <taxon>Fragilariopsis</taxon>
    </lineage>
</organism>
<accession>A0A1E7FBY1</accession>
<dbReference type="EMBL" id="KV784359">
    <property type="protein sequence ID" value="OEU15644.1"/>
    <property type="molecule type" value="Genomic_DNA"/>
</dbReference>
<keyword evidence="12" id="KW-0735">Signal-anchor</keyword>
<dbReference type="KEGG" id="fcy:FRACYDRAFT_163496"/>
<keyword evidence="8" id="KW-0808">Transferase</keyword>
<evidence type="ECO:0000256" key="11">
    <source>
        <dbReference type="ARBA" id="ARBA00022824"/>
    </source>
</evidence>
<evidence type="ECO:0000256" key="16">
    <source>
        <dbReference type="ARBA" id="ARBA00023157"/>
    </source>
</evidence>
<keyword evidence="21" id="KW-1185">Reference proteome</keyword>
<dbReference type="GO" id="GO:0030158">
    <property type="term" value="F:protein xylosyltransferase activity"/>
    <property type="evidence" value="ECO:0007669"/>
    <property type="project" value="UniProtKB-EC"/>
</dbReference>
<dbReference type="PANTHER" id="PTHR46025">
    <property type="entry name" value="XYLOSYLTRANSFERASE OXT"/>
    <property type="match status" value="1"/>
</dbReference>
<evidence type="ECO:0000256" key="17">
    <source>
        <dbReference type="ARBA" id="ARBA00023180"/>
    </source>
</evidence>
<evidence type="ECO:0000256" key="13">
    <source>
        <dbReference type="ARBA" id="ARBA00022989"/>
    </source>
</evidence>